<dbReference type="EMBL" id="CYXN01000001">
    <property type="protein sequence ID" value="CUM72807.1"/>
    <property type="molecule type" value="Genomic_DNA"/>
</dbReference>
<feature type="transmembrane region" description="Helical" evidence="1">
    <location>
        <begin position="188"/>
        <end position="208"/>
    </location>
</feature>
<dbReference type="Proteomes" id="UP000095649">
    <property type="component" value="Unassembled WGS sequence"/>
</dbReference>
<evidence type="ECO:0000313" key="3">
    <source>
        <dbReference type="Proteomes" id="UP000095649"/>
    </source>
</evidence>
<dbReference type="OrthoDB" id="138672at2"/>
<keyword evidence="1" id="KW-0812">Transmembrane</keyword>
<feature type="transmembrane region" description="Helical" evidence="1">
    <location>
        <begin position="68"/>
        <end position="91"/>
    </location>
</feature>
<name>A0A173R4S7_9FIRM</name>
<feature type="transmembrane region" description="Helical" evidence="1">
    <location>
        <begin position="426"/>
        <end position="450"/>
    </location>
</feature>
<dbReference type="RefSeq" id="WP_055184597.1">
    <property type="nucleotide sequence ID" value="NZ_CYXN01000001.1"/>
</dbReference>
<gene>
    <name evidence="2" type="ORF">ERS852582_00257</name>
</gene>
<organism evidence="2 3">
    <name type="scientific">Faecalibacterium prausnitzii</name>
    <dbReference type="NCBI Taxonomy" id="853"/>
    <lineage>
        <taxon>Bacteria</taxon>
        <taxon>Bacillati</taxon>
        <taxon>Bacillota</taxon>
        <taxon>Clostridia</taxon>
        <taxon>Eubacteriales</taxon>
        <taxon>Oscillospiraceae</taxon>
        <taxon>Faecalibacterium</taxon>
    </lineage>
</organism>
<reference evidence="2 3" key="1">
    <citation type="submission" date="2015-09" db="EMBL/GenBank/DDBJ databases">
        <authorList>
            <consortium name="Pathogen Informatics"/>
        </authorList>
    </citation>
    <scope>NUCLEOTIDE SEQUENCE [LARGE SCALE GENOMIC DNA]</scope>
    <source>
        <strain evidence="2 3">2789STDY5834970</strain>
    </source>
</reference>
<feature type="transmembrane region" description="Helical" evidence="1">
    <location>
        <begin position="235"/>
        <end position="261"/>
    </location>
</feature>
<evidence type="ECO:0000256" key="1">
    <source>
        <dbReference type="SAM" id="Phobius"/>
    </source>
</evidence>
<feature type="transmembrane region" description="Helical" evidence="1">
    <location>
        <begin position="349"/>
        <end position="366"/>
    </location>
</feature>
<keyword evidence="1" id="KW-1133">Transmembrane helix</keyword>
<accession>A0A173R4S7</accession>
<keyword evidence="1" id="KW-0472">Membrane</keyword>
<protein>
    <submittedName>
        <fullName evidence="2">Predicted permease (DUF2074)</fullName>
    </submittedName>
</protein>
<evidence type="ECO:0000313" key="2">
    <source>
        <dbReference type="EMBL" id="CUM72807.1"/>
    </source>
</evidence>
<feature type="transmembrane region" description="Helical" evidence="1">
    <location>
        <begin position="400"/>
        <end position="420"/>
    </location>
</feature>
<feature type="transmembrane region" description="Helical" evidence="1">
    <location>
        <begin position="151"/>
        <end position="176"/>
    </location>
</feature>
<sequence length="530" mass="55980">MIRALLKKQLLELGAAFVRSSKTGKRRSRAGTLGYALLFAVLMLLVMLSFGSMALPLAVMLVPQGLDWLYFVLMELSALTVSVLASAFTSYGHLFRCRDNQQLLALPIPPGAIFAVRCGGVYLTGLIYLLLAWVPSVVCYALAAPCPGGALLAALPVALALAGVSMVLAVLLGWAVALLNRRARHKSLVTVVGTLLFLAVYYAVFQWVGNAVDALALDAVQAGASASRAAAPLRLLGLAAVGNVPALLLLLALAAACMALCGKALAKPYLRLLTLEPGRVKAEYRAKTQKKQPPRLALLRRELLHLGACPMWLLNCALSSLLLPVLGAAALWKAADLRVFTAAYLPESLPMLVCGMVCTIAAMNFITAPSVSLEGGTLWLLQSLPVTPQQVLRAKVELQLLLTLPAAWLCAGCAMAALRIPAGQGLPMLAVLAAFVWLTAQLGLALGLCLPNLHWVSEAAVVKRSAASMLAMFGGWLLAGGVLFLPLILLGYAVSPLAAQTVCLAVLLGLDLLLHRWLCTRGAARFAALH</sequence>
<proteinExistence type="predicted"/>
<dbReference type="AlphaFoldDB" id="A0A173R4S7"/>
<feature type="transmembrane region" description="Helical" evidence="1">
    <location>
        <begin position="35"/>
        <end position="62"/>
    </location>
</feature>
<feature type="transmembrane region" description="Helical" evidence="1">
    <location>
        <begin position="303"/>
        <end position="329"/>
    </location>
</feature>
<feature type="transmembrane region" description="Helical" evidence="1">
    <location>
        <begin position="470"/>
        <end position="491"/>
    </location>
</feature>
<feature type="transmembrane region" description="Helical" evidence="1">
    <location>
        <begin position="497"/>
        <end position="514"/>
    </location>
</feature>